<evidence type="ECO:0000313" key="2">
    <source>
        <dbReference type="EMBL" id="RWX81771.1"/>
    </source>
</evidence>
<keyword evidence="3" id="KW-1185">Reference proteome</keyword>
<dbReference type="Proteomes" id="UP000287687">
    <property type="component" value="Unassembled WGS sequence"/>
</dbReference>
<reference evidence="2 3" key="1">
    <citation type="submission" date="2019-01" db="EMBL/GenBank/DDBJ databases">
        <title>The draft genome of Rhizobium sp. 24NR.</title>
        <authorList>
            <person name="Liu L."/>
            <person name="Liang L."/>
            <person name="Shi S."/>
            <person name="Xu L."/>
            <person name="Wang X."/>
            <person name="Li L."/>
            <person name="Zhang X."/>
        </authorList>
    </citation>
    <scope>NUCLEOTIDE SEQUENCE [LARGE SCALE GENOMIC DNA]</scope>
    <source>
        <strain evidence="2 3">24NR</strain>
    </source>
</reference>
<organism evidence="2 3">
    <name type="scientific">Neorhizobium lilium</name>
    <dbReference type="NCBI Taxonomy" id="2503024"/>
    <lineage>
        <taxon>Bacteria</taxon>
        <taxon>Pseudomonadati</taxon>
        <taxon>Pseudomonadota</taxon>
        <taxon>Alphaproteobacteria</taxon>
        <taxon>Hyphomicrobiales</taxon>
        <taxon>Rhizobiaceae</taxon>
        <taxon>Rhizobium/Agrobacterium group</taxon>
        <taxon>Neorhizobium</taxon>
    </lineage>
</organism>
<proteinExistence type="predicted"/>
<feature type="region of interest" description="Disordered" evidence="1">
    <location>
        <begin position="1"/>
        <end position="40"/>
    </location>
</feature>
<dbReference type="AlphaFoldDB" id="A0A3S3U4J2"/>
<evidence type="ECO:0000256" key="1">
    <source>
        <dbReference type="SAM" id="MobiDB-lite"/>
    </source>
</evidence>
<protein>
    <submittedName>
        <fullName evidence="2">Uncharacterized protein</fullName>
    </submittedName>
</protein>
<feature type="compositionally biased region" description="Basic and acidic residues" evidence="1">
    <location>
        <begin position="1"/>
        <end position="11"/>
    </location>
</feature>
<dbReference type="RefSeq" id="WP_128441958.1">
    <property type="nucleotide sequence ID" value="NZ_SBIP01000001.1"/>
</dbReference>
<gene>
    <name evidence="2" type="ORF">EPK99_05835</name>
</gene>
<sequence>MTARHTDDTGLRDGIASLPERVDLAAELPPEHPPQSEDDANLDEALIETFTASDPIASGRTA</sequence>
<name>A0A3S3U4J2_9HYPH</name>
<dbReference type="OrthoDB" id="8392808at2"/>
<comment type="caution">
    <text evidence="2">The sequence shown here is derived from an EMBL/GenBank/DDBJ whole genome shotgun (WGS) entry which is preliminary data.</text>
</comment>
<accession>A0A3S3U4J2</accession>
<dbReference type="EMBL" id="SBIP01000001">
    <property type="protein sequence ID" value="RWX81771.1"/>
    <property type="molecule type" value="Genomic_DNA"/>
</dbReference>
<evidence type="ECO:0000313" key="3">
    <source>
        <dbReference type="Proteomes" id="UP000287687"/>
    </source>
</evidence>